<dbReference type="PROSITE" id="PS51186">
    <property type="entry name" value="GNAT"/>
    <property type="match status" value="1"/>
</dbReference>
<accession>A0ABW4YGH4</accession>
<dbReference type="GO" id="GO:0016746">
    <property type="term" value="F:acyltransferase activity"/>
    <property type="evidence" value="ECO:0007669"/>
    <property type="project" value="UniProtKB-KW"/>
</dbReference>
<dbReference type="Pfam" id="PF00583">
    <property type="entry name" value="Acetyltransf_1"/>
    <property type="match status" value="1"/>
</dbReference>
<dbReference type="SUPFAM" id="SSF55729">
    <property type="entry name" value="Acyl-CoA N-acyltransferases (Nat)"/>
    <property type="match status" value="1"/>
</dbReference>
<keyword evidence="2" id="KW-0012">Acyltransferase</keyword>
<organism evidence="2 3">
    <name type="scientific">Paenibacillus yanchengensis</name>
    <dbReference type="NCBI Taxonomy" id="2035833"/>
    <lineage>
        <taxon>Bacteria</taxon>
        <taxon>Bacillati</taxon>
        <taxon>Bacillota</taxon>
        <taxon>Bacilli</taxon>
        <taxon>Bacillales</taxon>
        <taxon>Paenibacillaceae</taxon>
        <taxon>Paenibacillus</taxon>
    </lineage>
</organism>
<evidence type="ECO:0000313" key="2">
    <source>
        <dbReference type="EMBL" id="MFD2114786.1"/>
    </source>
</evidence>
<dbReference type="RefSeq" id="WP_377769801.1">
    <property type="nucleotide sequence ID" value="NZ_JBHUHO010000008.1"/>
</dbReference>
<dbReference type="EMBL" id="JBHUHO010000008">
    <property type="protein sequence ID" value="MFD2114786.1"/>
    <property type="molecule type" value="Genomic_DNA"/>
</dbReference>
<dbReference type="EC" id="2.3.1.-" evidence="2"/>
<keyword evidence="3" id="KW-1185">Reference proteome</keyword>
<evidence type="ECO:0000259" key="1">
    <source>
        <dbReference type="PROSITE" id="PS51186"/>
    </source>
</evidence>
<comment type="caution">
    <text evidence="2">The sequence shown here is derived from an EMBL/GenBank/DDBJ whole genome shotgun (WGS) entry which is preliminary data.</text>
</comment>
<name>A0ABW4YGH4_9BACL</name>
<dbReference type="InterPro" id="IPR016181">
    <property type="entry name" value="Acyl_CoA_acyltransferase"/>
</dbReference>
<evidence type="ECO:0000313" key="3">
    <source>
        <dbReference type="Proteomes" id="UP001597362"/>
    </source>
</evidence>
<gene>
    <name evidence="2" type="ORF">ACFSJH_03365</name>
</gene>
<keyword evidence="2" id="KW-0808">Transferase</keyword>
<sequence>MALHIARGMNQEDKIIVRDKLIAFNYFHFPEQLRDKYQEVNLFIKNDDGHIYGGLIGEICWNWMEVHILIVDEQLRHQGYGTKLLMEAEKLAREQQCDFIKLDTLSFQALDFYKNQGYQIYGTIANAGGHTHYYLKKDL</sequence>
<dbReference type="Proteomes" id="UP001597362">
    <property type="component" value="Unassembled WGS sequence"/>
</dbReference>
<reference evidence="3" key="1">
    <citation type="journal article" date="2019" name="Int. J. Syst. Evol. Microbiol.">
        <title>The Global Catalogue of Microorganisms (GCM) 10K type strain sequencing project: providing services to taxonomists for standard genome sequencing and annotation.</title>
        <authorList>
            <consortium name="The Broad Institute Genomics Platform"/>
            <consortium name="The Broad Institute Genome Sequencing Center for Infectious Disease"/>
            <person name="Wu L."/>
            <person name="Ma J."/>
        </authorList>
    </citation>
    <scope>NUCLEOTIDE SEQUENCE [LARGE SCALE GENOMIC DNA]</scope>
    <source>
        <strain evidence="3">GH52</strain>
    </source>
</reference>
<protein>
    <submittedName>
        <fullName evidence="2">GNAT family N-acetyltransferase</fullName>
        <ecNumber evidence="2">2.3.1.-</ecNumber>
    </submittedName>
</protein>
<feature type="domain" description="N-acetyltransferase" evidence="1">
    <location>
        <begin position="4"/>
        <end position="139"/>
    </location>
</feature>
<proteinExistence type="predicted"/>
<dbReference type="Gene3D" id="3.40.630.30">
    <property type="match status" value="1"/>
</dbReference>
<dbReference type="InterPro" id="IPR000182">
    <property type="entry name" value="GNAT_dom"/>
</dbReference>
<dbReference type="CDD" id="cd04301">
    <property type="entry name" value="NAT_SF"/>
    <property type="match status" value="1"/>
</dbReference>